<dbReference type="InterPro" id="IPR049449">
    <property type="entry name" value="TesB_ACOT8-like_N"/>
</dbReference>
<accession>A0A6J7UFM5</accession>
<evidence type="ECO:0000256" key="1">
    <source>
        <dbReference type="ARBA" id="ARBA00006538"/>
    </source>
</evidence>
<dbReference type="AlphaFoldDB" id="A0A6J7UFM5"/>
<dbReference type="EMBL" id="CAFBQU010000013">
    <property type="protein sequence ID" value="CAB5064082.1"/>
    <property type="molecule type" value="Genomic_DNA"/>
</dbReference>
<dbReference type="CDD" id="cd03444">
    <property type="entry name" value="Thioesterase_II_repeat1"/>
    <property type="match status" value="1"/>
</dbReference>
<evidence type="ECO:0000256" key="2">
    <source>
        <dbReference type="ARBA" id="ARBA00022801"/>
    </source>
</evidence>
<dbReference type="PANTHER" id="PTHR11066:SF34">
    <property type="entry name" value="ACYL-COENZYME A THIOESTERASE 8"/>
    <property type="match status" value="1"/>
</dbReference>
<evidence type="ECO:0000313" key="5">
    <source>
        <dbReference type="EMBL" id="CAB5012958.1"/>
    </source>
</evidence>
<keyword evidence="2" id="KW-0378">Hydrolase</keyword>
<feature type="domain" description="Acyl-CoA thioesterase-like N-terminal HotDog" evidence="3">
    <location>
        <begin position="25"/>
        <end position="102"/>
    </location>
</feature>
<dbReference type="CDD" id="cd03445">
    <property type="entry name" value="Thioesterase_II_repeat2"/>
    <property type="match status" value="1"/>
</dbReference>
<evidence type="ECO:0000259" key="4">
    <source>
        <dbReference type="Pfam" id="PF20789"/>
    </source>
</evidence>
<feature type="domain" description="Acyl-CoA thioesterase-like C-terminal" evidence="4">
    <location>
        <begin position="122"/>
        <end position="264"/>
    </location>
</feature>
<comment type="similarity">
    <text evidence="1">Belongs to the C/M/P thioester hydrolase family.</text>
</comment>
<dbReference type="GO" id="GO:0047617">
    <property type="term" value="F:fatty acyl-CoA hydrolase activity"/>
    <property type="evidence" value="ECO:0007669"/>
    <property type="project" value="InterPro"/>
</dbReference>
<dbReference type="GO" id="GO:0005782">
    <property type="term" value="C:peroxisomal matrix"/>
    <property type="evidence" value="ECO:0007669"/>
    <property type="project" value="UniProtKB-SubCell"/>
</dbReference>
<dbReference type="InterPro" id="IPR049450">
    <property type="entry name" value="ACOT8-like_C"/>
</dbReference>
<dbReference type="Pfam" id="PF20789">
    <property type="entry name" value="4HBT_3C"/>
    <property type="match status" value="1"/>
</dbReference>
<dbReference type="EMBL" id="CAFBPN010000011">
    <property type="protein sequence ID" value="CAB5012958.1"/>
    <property type="molecule type" value="Genomic_DNA"/>
</dbReference>
<dbReference type="GO" id="GO:0009062">
    <property type="term" value="P:fatty acid catabolic process"/>
    <property type="evidence" value="ECO:0007669"/>
    <property type="project" value="TreeGrafter"/>
</dbReference>
<dbReference type="InterPro" id="IPR042171">
    <property type="entry name" value="Acyl-CoA_hotdog"/>
</dbReference>
<gene>
    <name evidence="5" type="ORF">UFOPK4098_00404</name>
    <name evidence="6" type="ORF">UFOPK4347_00693</name>
</gene>
<evidence type="ECO:0000313" key="6">
    <source>
        <dbReference type="EMBL" id="CAB5064082.1"/>
    </source>
</evidence>
<proteinExistence type="inferred from homology"/>
<dbReference type="GO" id="GO:0006637">
    <property type="term" value="P:acyl-CoA metabolic process"/>
    <property type="evidence" value="ECO:0007669"/>
    <property type="project" value="InterPro"/>
</dbReference>
<dbReference type="PANTHER" id="PTHR11066">
    <property type="entry name" value="ACYL-COA THIOESTERASE"/>
    <property type="match status" value="1"/>
</dbReference>
<sequence length="268" mass="29724">MDLHALVELEPHGPDTYIGVGHAYPWGGLYGGHIVAQALRAAAHTVDPEFSVHSLRAYFIQRGDNKQTVRYEVDRIRNGRSFVTRRVVARQAVGAILNLEASFQKAEDAPEVSATKFPQHLSQPEELESTTWSEFFDRRWIPTEQVPAGDRDGVGRVAAWMRVTTPTGDDPLSHQCALAYISDDLPTDAVFSSSPDARSAADAGTAFSASLDHTIWFHRPLRADQWHLYEMSCNAFVGGRGLSFGYVFAQDGTHVATVAQETLVRWRT</sequence>
<evidence type="ECO:0000259" key="3">
    <source>
        <dbReference type="Pfam" id="PF13622"/>
    </source>
</evidence>
<protein>
    <submittedName>
        <fullName evidence="6">Unannotated protein</fullName>
    </submittedName>
</protein>
<dbReference type="Gene3D" id="2.40.160.210">
    <property type="entry name" value="Acyl-CoA thioesterase, double hotdog domain"/>
    <property type="match status" value="1"/>
</dbReference>
<organism evidence="6">
    <name type="scientific">freshwater metagenome</name>
    <dbReference type="NCBI Taxonomy" id="449393"/>
    <lineage>
        <taxon>unclassified sequences</taxon>
        <taxon>metagenomes</taxon>
        <taxon>ecological metagenomes</taxon>
    </lineage>
</organism>
<dbReference type="InterPro" id="IPR003703">
    <property type="entry name" value="Acyl_CoA_thio"/>
</dbReference>
<reference evidence="6" key="1">
    <citation type="submission" date="2020-05" db="EMBL/GenBank/DDBJ databases">
        <authorList>
            <person name="Chiriac C."/>
            <person name="Salcher M."/>
            <person name="Ghai R."/>
            <person name="Kavagutti S V."/>
        </authorList>
    </citation>
    <scope>NUCLEOTIDE SEQUENCE</scope>
</reference>
<dbReference type="InterPro" id="IPR029069">
    <property type="entry name" value="HotDog_dom_sf"/>
</dbReference>
<dbReference type="Pfam" id="PF13622">
    <property type="entry name" value="4HBT_3"/>
    <property type="match status" value="1"/>
</dbReference>
<dbReference type="SUPFAM" id="SSF54637">
    <property type="entry name" value="Thioesterase/thiol ester dehydrase-isomerase"/>
    <property type="match status" value="2"/>
</dbReference>
<name>A0A6J7UFM5_9ZZZZ</name>